<dbReference type="EMBL" id="NHOO01000011">
    <property type="protein sequence ID" value="OVE47369.1"/>
    <property type="molecule type" value="Genomic_DNA"/>
</dbReference>
<sequence>MKQMLFWQRLDCPGLEQAEIETGAGLFLSASGSLLHADTGASLRYRMQLDHHGRLSHAHIDLSAPDARQLTLQHAETGRWLVNGQPEPAWDGCPELDLQACGLTNAFPIRRLKLAVGDSAELSMLFIRLPALTPAICPQRYTRLPDRDGMPCYRYESPGFAADIVVDQQGFTVHYSDFLQRLPAAAATERK</sequence>
<accession>A0A202B7G0</accession>
<name>A0A202B7G0_CHRVL</name>
<dbReference type="Pfam" id="PF06475">
    <property type="entry name" value="Glycolipid_bind"/>
    <property type="match status" value="1"/>
</dbReference>
<reference evidence="1 2" key="1">
    <citation type="submission" date="2017-05" db="EMBL/GenBank/DDBJ databases">
        <title>Chromobacterium violaceum GHPS1 isolated from Hydrocarbon polluted soil in French Guiana display an awesome secondary metabolite arsenal and a battery of drug and heavy-metal-resistance and detoxification of xenobiotics proteins.</title>
        <authorList>
            <person name="Belbahri L."/>
        </authorList>
    </citation>
    <scope>NUCLEOTIDE SEQUENCE [LARGE SCALE GENOMIC DNA]</scope>
    <source>
        <strain evidence="1 2">GHPS1</strain>
    </source>
</reference>
<dbReference type="RefSeq" id="WP_087698142.1">
    <property type="nucleotide sequence ID" value="NZ_NHOO01000011.1"/>
</dbReference>
<gene>
    <name evidence="1" type="ORF">CBW21_13840</name>
</gene>
<evidence type="ECO:0008006" key="3">
    <source>
        <dbReference type="Google" id="ProtNLM"/>
    </source>
</evidence>
<keyword evidence="2" id="KW-1185">Reference proteome</keyword>
<evidence type="ECO:0000313" key="2">
    <source>
        <dbReference type="Proteomes" id="UP000196342"/>
    </source>
</evidence>
<dbReference type="SUPFAM" id="SSF159275">
    <property type="entry name" value="PA1994-like"/>
    <property type="match status" value="1"/>
</dbReference>
<comment type="caution">
    <text evidence="1">The sequence shown here is derived from an EMBL/GenBank/DDBJ whole genome shotgun (WGS) entry which is preliminary data.</text>
</comment>
<protein>
    <recommendedName>
        <fullName evidence="3">Glycolipid-binding domain-containing protein</fullName>
    </recommendedName>
</protein>
<dbReference type="InterPro" id="IPR009467">
    <property type="entry name" value="Glycolipid-bd_prot_put"/>
</dbReference>
<evidence type="ECO:0000313" key="1">
    <source>
        <dbReference type="EMBL" id="OVE47369.1"/>
    </source>
</evidence>
<dbReference type="AlphaFoldDB" id="A0A202B7G0"/>
<dbReference type="Proteomes" id="UP000196342">
    <property type="component" value="Unassembled WGS sequence"/>
</dbReference>
<proteinExistence type="predicted"/>
<organism evidence="1 2">
    <name type="scientific">Chromobacterium violaceum</name>
    <dbReference type="NCBI Taxonomy" id="536"/>
    <lineage>
        <taxon>Bacteria</taxon>
        <taxon>Pseudomonadati</taxon>
        <taxon>Pseudomonadota</taxon>
        <taxon>Betaproteobacteria</taxon>
        <taxon>Neisseriales</taxon>
        <taxon>Chromobacteriaceae</taxon>
        <taxon>Chromobacterium</taxon>
    </lineage>
</organism>